<organism evidence="1 2">
    <name type="scientific">Triparma retinervis</name>
    <dbReference type="NCBI Taxonomy" id="2557542"/>
    <lineage>
        <taxon>Eukaryota</taxon>
        <taxon>Sar</taxon>
        <taxon>Stramenopiles</taxon>
        <taxon>Ochrophyta</taxon>
        <taxon>Bolidophyceae</taxon>
        <taxon>Parmales</taxon>
        <taxon>Triparmaceae</taxon>
        <taxon>Triparma</taxon>
    </lineage>
</organism>
<dbReference type="OrthoDB" id="5296at2759"/>
<dbReference type="InterPro" id="IPR052184">
    <property type="entry name" value="SDR_enzymes"/>
</dbReference>
<gene>
    <name evidence="1" type="ORF">TrRE_jg10172</name>
</gene>
<evidence type="ECO:0008006" key="3">
    <source>
        <dbReference type="Google" id="ProtNLM"/>
    </source>
</evidence>
<evidence type="ECO:0000313" key="2">
    <source>
        <dbReference type="Proteomes" id="UP001165082"/>
    </source>
</evidence>
<sequence length="259" mass="27079">MSSPLTVCVTGASSGIGLELTKQFLARGDKVLVLVRTAMSSATKVDVLSSLSGDLSIVTGADVASDSLKGVLAASTAISNLESIDLLIHNAGSYNATRSMGMEMFSDQTLSNISTDRMLAAFQVNTLGPLRVQQALQDKLKPGSKVCVISTGMSSIADNGSGGHTAYRVSKAAVNMLAKGMSCELKEKGISVICFNPGMVQTEFGPGATALKNGMGAKPVDKTCACIIKGCDKMTIEDSGQFWTVNKETYEPEIFTAGW</sequence>
<protein>
    <recommendedName>
        <fullName evidence="3">NAD(P)-binding protein</fullName>
    </recommendedName>
</protein>
<dbReference type="GO" id="GO:0016616">
    <property type="term" value="F:oxidoreductase activity, acting on the CH-OH group of donors, NAD or NADP as acceptor"/>
    <property type="evidence" value="ECO:0007669"/>
    <property type="project" value="TreeGrafter"/>
</dbReference>
<dbReference type="EMBL" id="BRXZ01002506">
    <property type="protein sequence ID" value="GMH63694.1"/>
    <property type="molecule type" value="Genomic_DNA"/>
</dbReference>
<dbReference type="PANTHER" id="PTHR45458">
    <property type="entry name" value="SHORT-CHAIN DEHYDROGENASE/REDUCTASE SDR"/>
    <property type="match status" value="1"/>
</dbReference>
<comment type="caution">
    <text evidence="1">The sequence shown here is derived from an EMBL/GenBank/DDBJ whole genome shotgun (WGS) entry which is preliminary data.</text>
</comment>
<keyword evidence="2" id="KW-1185">Reference proteome</keyword>
<dbReference type="PRINTS" id="PR00081">
    <property type="entry name" value="GDHRDH"/>
</dbReference>
<accession>A0A9W7E0P8</accession>
<reference evidence="1" key="1">
    <citation type="submission" date="2022-07" db="EMBL/GenBank/DDBJ databases">
        <title>Genome analysis of Parmales, a sister group of diatoms, reveals the evolutionary specialization of diatoms from phago-mixotrophs to photoautotrophs.</title>
        <authorList>
            <person name="Ban H."/>
            <person name="Sato S."/>
            <person name="Yoshikawa S."/>
            <person name="Kazumasa Y."/>
            <person name="Nakamura Y."/>
            <person name="Ichinomiya M."/>
            <person name="Saitoh K."/>
            <person name="Sato N."/>
            <person name="Blanc-Mathieu R."/>
            <person name="Endo H."/>
            <person name="Kuwata A."/>
            <person name="Ogata H."/>
        </authorList>
    </citation>
    <scope>NUCLEOTIDE SEQUENCE</scope>
</reference>
<dbReference type="Proteomes" id="UP001165082">
    <property type="component" value="Unassembled WGS sequence"/>
</dbReference>
<dbReference type="InterPro" id="IPR002347">
    <property type="entry name" value="SDR_fam"/>
</dbReference>
<dbReference type="PANTHER" id="PTHR45458:SF1">
    <property type="entry name" value="SHORT CHAIN DEHYDROGENASE"/>
    <property type="match status" value="1"/>
</dbReference>
<dbReference type="InterPro" id="IPR036291">
    <property type="entry name" value="NAD(P)-bd_dom_sf"/>
</dbReference>
<dbReference type="AlphaFoldDB" id="A0A9W7E0P8"/>
<proteinExistence type="predicted"/>
<dbReference type="SUPFAM" id="SSF51735">
    <property type="entry name" value="NAD(P)-binding Rossmann-fold domains"/>
    <property type="match status" value="1"/>
</dbReference>
<dbReference type="Gene3D" id="3.40.50.720">
    <property type="entry name" value="NAD(P)-binding Rossmann-like Domain"/>
    <property type="match status" value="1"/>
</dbReference>
<dbReference type="Pfam" id="PF00106">
    <property type="entry name" value="adh_short"/>
    <property type="match status" value="1"/>
</dbReference>
<evidence type="ECO:0000313" key="1">
    <source>
        <dbReference type="EMBL" id="GMH63694.1"/>
    </source>
</evidence>
<name>A0A9W7E0P8_9STRA</name>